<evidence type="ECO:0000313" key="3">
    <source>
        <dbReference type="Proteomes" id="UP000177057"/>
    </source>
</evidence>
<dbReference type="EMBL" id="MFDV01000011">
    <property type="protein sequence ID" value="OGE72139.1"/>
    <property type="molecule type" value="Genomic_DNA"/>
</dbReference>
<proteinExistence type="predicted"/>
<accession>A0A1F5N3C6</accession>
<comment type="caution">
    <text evidence="2">The sequence shown here is derived from an EMBL/GenBank/DDBJ whole genome shotgun (WGS) entry which is preliminary data.</text>
</comment>
<dbReference type="Proteomes" id="UP000177057">
    <property type="component" value="Unassembled WGS sequence"/>
</dbReference>
<evidence type="ECO:0000313" key="2">
    <source>
        <dbReference type="EMBL" id="OGE72139.1"/>
    </source>
</evidence>
<feature type="domain" description="DUF5659" evidence="1">
    <location>
        <begin position="3"/>
        <end position="74"/>
    </location>
</feature>
<dbReference type="AlphaFoldDB" id="A0A1F5N3C6"/>
<protein>
    <recommendedName>
        <fullName evidence="1">DUF5659 domain-containing protein</fullName>
    </recommendedName>
</protein>
<dbReference type="Pfam" id="PF18903">
    <property type="entry name" value="DUF5659"/>
    <property type="match status" value="1"/>
</dbReference>
<sequence length="85" mass="10241">MDKQYKTKDIFEAAWIYSQNIPLLWLEPDGRYFWFVFENKSIVEPLASQYWSQKAEGNIKQFVNSLKTLKDLIFSQKGEWRENSK</sequence>
<gene>
    <name evidence="2" type="ORF">A3H40_02105</name>
</gene>
<organism evidence="2 3">
    <name type="scientific">Candidatus Daviesbacteria bacterium RIFCSPLOWO2_02_FULL_38_15</name>
    <dbReference type="NCBI Taxonomy" id="1797794"/>
    <lineage>
        <taxon>Bacteria</taxon>
        <taxon>Candidatus Daviesiibacteriota</taxon>
    </lineage>
</organism>
<dbReference type="InterPro" id="IPR043718">
    <property type="entry name" value="DUF5659"/>
</dbReference>
<reference evidence="2 3" key="1">
    <citation type="journal article" date="2016" name="Nat. Commun.">
        <title>Thousands of microbial genomes shed light on interconnected biogeochemical processes in an aquifer system.</title>
        <authorList>
            <person name="Anantharaman K."/>
            <person name="Brown C.T."/>
            <person name="Hug L.A."/>
            <person name="Sharon I."/>
            <person name="Castelle C.J."/>
            <person name="Probst A.J."/>
            <person name="Thomas B.C."/>
            <person name="Singh A."/>
            <person name="Wilkins M.J."/>
            <person name="Karaoz U."/>
            <person name="Brodie E.L."/>
            <person name="Williams K.H."/>
            <person name="Hubbard S.S."/>
            <person name="Banfield J.F."/>
        </authorList>
    </citation>
    <scope>NUCLEOTIDE SEQUENCE [LARGE SCALE GENOMIC DNA]</scope>
</reference>
<dbReference type="STRING" id="1797794.A3H40_02105"/>
<name>A0A1F5N3C6_9BACT</name>
<evidence type="ECO:0000259" key="1">
    <source>
        <dbReference type="Pfam" id="PF18903"/>
    </source>
</evidence>